<protein>
    <recommendedName>
        <fullName evidence="8">DDE Tnp4 domain-containing protein</fullName>
    </recommendedName>
</protein>
<dbReference type="GO" id="GO:0016787">
    <property type="term" value="F:hydrolase activity"/>
    <property type="evidence" value="ECO:0007669"/>
    <property type="project" value="UniProtKB-KW"/>
</dbReference>
<dbReference type="InParanoid" id="A0A672ILS6"/>
<reference evidence="9" key="2">
    <citation type="submission" date="2025-08" db="UniProtKB">
        <authorList>
            <consortium name="Ensembl"/>
        </authorList>
    </citation>
    <scope>IDENTIFICATION</scope>
</reference>
<dbReference type="PANTHER" id="PTHR22930:SF269">
    <property type="entry name" value="NUCLEASE HARBI1-LIKE PROTEIN"/>
    <property type="match status" value="1"/>
</dbReference>
<name>A0A672ILS6_SALFA</name>
<dbReference type="AlphaFoldDB" id="A0A672ILS6"/>
<dbReference type="InterPro" id="IPR045249">
    <property type="entry name" value="HARBI1-like"/>
</dbReference>
<evidence type="ECO:0000256" key="2">
    <source>
        <dbReference type="ARBA" id="ARBA00004123"/>
    </source>
</evidence>
<dbReference type="PANTHER" id="PTHR22930">
    <property type="match status" value="1"/>
</dbReference>
<evidence type="ECO:0000259" key="8">
    <source>
        <dbReference type="Pfam" id="PF13359"/>
    </source>
</evidence>
<dbReference type="Proteomes" id="UP000472267">
    <property type="component" value="Chromosome 22"/>
</dbReference>
<sequence>LVAELRLDSARHLRYFRMDAAKMEELLSIVGADITTMTTNFREAISPQQRLAVTLRFLASGESFSSLAYQFRMGKTTVAESVRMTCQAIQNTMMAEQFPRLTEQRWRDTAGRFGRKWNFPNCIGAIDGKHITTTAPSHSGSLFFNYKKTFSIVLLALVDADYRFMSVQVGDFGRSSDGGTYANSELGRGMEAKTLSVPADSPLPGSGHLGPLPFTMVGNVAFPLKPYLMQPFPGQRLSWARMVVESAFGILAARWRVFYTRINLKPETVDSVVLAACILHNFLCNPSDNQRWLRDAEDRREHLADARNMGGNHGRREAYEVREKFSAFFNSAEGSVPWQNRMV</sequence>
<evidence type="ECO:0000256" key="7">
    <source>
        <dbReference type="ARBA" id="ARBA00023242"/>
    </source>
</evidence>
<dbReference type="Ensembl" id="ENSSFAT00005043587.1">
    <property type="protein sequence ID" value="ENSSFAP00005042057.1"/>
    <property type="gene ID" value="ENSSFAG00005020887.1"/>
</dbReference>
<dbReference type="OMA" id="DARNMGG"/>
<feature type="domain" description="DDE Tnp4" evidence="8">
    <location>
        <begin position="126"/>
        <end position="281"/>
    </location>
</feature>
<evidence type="ECO:0000256" key="1">
    <source>
        <dbReference type="ARBA" id="ARBA00001968"/>
    </source>
</evidence>
<dbReference type="GO" id="GO:0005634">
    <property type="term" value="C:nucleus"/>
    <property type="evidence" value="ECO:0007669"/>
    <property type="project" value="UniProtKB-SubCell"/>
</dbReference>
<organism evidence="9 10">
    <name type="scientific">Salarias fasciatus</name>
    <name type="common">Jewelled blenny</name>
    <name type="synonym">Blennius fasciatus</name>
    <dbReference type="NCBI Taxonomy" id="181472"/>
    <lineage>
        <taxon>Eukaryota</taxon>
        <taxon>Metazoa</taxon>
        <taxon>Chordata</taxon>
        <taxon>Craniata</taxon>
        <taxon>Vertebrata</taxon>
        <taxon>Euteleostomi</taxon>
        <taxon>Actinopterygii</taxon>
        <taxon>Neopterygii</taxon>
        <taxon>Teleostei</taxon>
        <taxon>Neoteleostei</taxon>
        <taxon>Acanthomorphata</taxon>
        <taxon>Ovalentaria</taxon>
        <taxon>Blenniimorphae</taxon>
        <taxon>Blenniiformes</taxon>
        <taxon>Blennioidei</taxon>
        <taxon>Blenniidae</taxon>
        <taxon>Salariinae</taxon>
        <taxon>Salarias</taxon>
    </lineage>
</organism>
<dbReference type="Pfam" id="PF13359">
    <property type="entry name" value="DDE_Tnp_4"/>
    <property type="match status" value="1"/>
</dbReference>
<evidence type="ECO:0000256" key="3">
    <source>
        <dbReference type="ARBA" id="ARBA00006958"/>
    </source>
</evidence>
<keyword evidence="4" id="KW-0540">Nuclease</keyword>
<keyword evidence="6" id="KW-0378">Hydrolase</keyword>
<dbReference type="InterPro" id="IPR027806">
    <property type="entry name" value="HARBI1_dom"/>
</dbReference>
<dbReference type="GO" id="GO:0004518">
    <property type="term" value="F:nuclease activity"/>
    <property type="evidence" value="ECO:0007669"/>
    <property type="project" value="UniProtKB-KW"/>
</dbReference>
<proteinExistence type="inferred from homology"/>
<reference evidence="9" key="1">
    <citation type="submission" date="2019-06" db="EMBL/GenBank/DDBJ databases">
        <authorList>
            <consortium name="Wellcome Sanger Institute Data Sharing"/>
        </authorList>
    </citation>
    <scope>NUCLEOTIDE SEQUENCE [LARGE SCALE GENOMIC DNA]</scope>
</reference>
<evidence type="ECO:0000313" key="9">
    <source>
        <dbReference type="Ensembl" id="ENSSFAP00005042057.1"/>
    </source>
</evidence>
<comment type="similarity">
    <text evidence="3">Belongs to the HARBI1 family.</text>
</comment>
<comment type="subcellular location">
    <subcellularLocation>
        <location evidence="2">Nucleus</location>
    </subcellularLocation>
</comment>
<evidence type="ECO:0000256" key="5">
    <source>
        <dbReference type="ARBA" id="ARBA00022723"/>
    </source>
</evidence>
<keyword evidence="7" id="KW-0539">Nucleus</keyword>
<keyword evidence="5" id="KW-0479">Metal-binding</keyword>
<reference evidence="9" key="3">
    <citation type="submission" date="2025-09" db="UniProtKB">
        <authorList>
            <consortium name="Ensembl"/>
        </authorList>
    </citation>
    <scope>IDENTIFICATION</scope>
</reference>
<evidence type="ECO:0000256" key="4">
    <source>
        <dbReference type="ARBA" id="ARBA00022722"/>
    </source>
</evidence>
<accession>A0A672ILS6</accession>
<comment type="cofactor">
    <cofactor evidence="1">
        <name>a divalent metal cation</name>
        <dbReference type="ChEBI" id="CHEBI:60240"/>
    </cofactor>
</comment>
<keyword evidence="10" id="KW-1185">Reference proteome</keyword>
<evidence type="ECO:0000256" key="6">
    <source>
        <dbReference type="ARBA" id="ARBA00022801"/>
    </source>
</evidence>
<dbReference type="GO" id="GO:0046872">
    <property type="term" value="F:metal ion binding"/>
    <property type="evidence" value="ECO:0007669"/>
    <property type="project" value="UniProtKB-KW"/>
</dbReference>
<evidence type="ECO:0000313" key="10">
    <source>
        <dbReference type="Proteomes" id="UP000472267"/>
    </source>
</evidence>